<evidence type="ECO:0000313" key="2">
    <source>
        <dbReference type="Proteomes" id="UP001268542"/>
    </source>
</evidence>
<protein>
    <submittedName>
        <fullName evidence="1">Uncharacterized protein</fullName>
    </submittedName>
</protein>
<proteinExistence type="predicted"/>
<accession>A0ABU3Q055</accession>
<evidence type="ECO:0000313" key="1">
    <source>
        <dbReference type="EMBL" id="MDT9594888.1"/>
    </source>
</evidence>
<name>A0ABU3Q055_9ACTN</name>
<gene>
    <name evidence="1" type="ORF">RDV89_17500</name>
</gene>
<reference evidence="1 2" key="1">
    <citation type="submission" date="2023-08" db="EMBL/GenBank/DDBJ databases">
        <title>Nocardioides seae sp. nov., a bacterium isolated from a soil.</title>
        <authorList>
            <person name="Wang X."/>
        </authorList>
    </citation>
    <scope>NUCLEOTIDE SEQUENCE [LARGE SCALE GENOMIC DNA]</scope>
    <source>
        <strain evidence="1 2">YZH12</strain>
    </source>
</reference>
<organism evidence="1 2">
    <name type="scientific">Nocardioides imazamoxiresistens</name>
    <dbReference type="NCBI Taxonomy" id="3231893"/>
    <lineage>
        <taxon>Bacteria</taxon>
        <taxon>Bacillati</taxon>
        <taxon>Actinomycetota</taxon>
        <taxon>Actinomycetes</taxon>
        <taxon>Propionibacteriales</taxon>
        <taxon>Nocardioidaceae</taxon>
        <taxon>Nocardioides</taxon>
    </lineage>
</organism>
<comment type="caution">
    <text evidence="1">The sequence shown here is derived from an EMBL/GenBank/DDBJ whole genome shotgun (WGS) entry which is preliminary data.</text>
</comment>
<sequence length="76" mass="8412">MRDIAREDVPSLVAAIEAVEVTRAGRWRTGEVREGDVLLGMVYVGIGGVPSDLRKQLGNLLNGIPFNDRRVPRRAR</sequence>
<dbReference type="RefSeq" id="WP_315735094.1">
    <property type="nucleotide sequence ID" value="NZ_JAVYII010000008.1"/>
</dbReference>
<dbReference type="Proteomes" id="UP001268542">
    <property type="component" value="Unassembled WGS sequence"/>
</dbReference>
<keyword evidence="2" id="KW-1185">Reference proteome</keyword>
<dbReference type="EMBL" id="JAVYII010000008">
    <property type="protein sequence ID" value="MDT9594888.1"/>
    <property type="molecule type" value="Genomic_DNA"/>
</dbReference>